<dbReference type="PANTHER" id="PTHR47506">
    <property type="entry name" value="TRANSCRIPTIONAL REGULATORY PROTEIN"/>
    <property type="match status" value="1"/>
</dbReference>
<feature type="DNA-binding region" description="H-T-H motif" evidence="4">
    <location>
        <begin position="42"/>
        <end position="61"/>
    </location>
</feature>
<protein>
    <recommendedName>
        <fullName evidence="5">HTH tetR-type domain-containing protein</fullName>
    </recommendedName>
</protein>
<dbReference type="AlphaFoldDB" id="A0AAI8TUJ1"/>
<dbReference type="RefSeq" id="WP_286215686.1">
    <property type="nucleotide sequence ID" value="NZ_AP027452.1"/>
</dbReference>
<dbReference type="Pfam" id="PF00440">
    <property type="entry name" value="TetR_N"/>
    <property type="match status" value="1"/>
</dbReference>
<keyword evidence="1" id="KW-0805">Transcription regulation</keyword>
<evidence type="ECO:0000313" key="6">
    <source>
        <dbReference type="EMBL" id="BDY29104.1"/>
    </source>
</evidence>
<dbReference type="Gene3D" id="1.10.357.10">
    <property type="entry name" value="Tetracycline Repressor, domain 2"/>
    <property type="match status" value="1"/>
</dbReference>
<accession>A0AAI8TUJ1</accession>
<evidence type="ECO:0000259" key="5">
    <source>
        <dbReference type="PROSITE" id="PS50977"/>
    </source>
</evidence>
<keyword evidence="3" id="KW-0804">Transcription</keyword>
<evidence type="ECO:0000256" key="1">
    <source>
        <dbReference type="ARBA" id="ARBA00023015"/>
    </source>
</evidence>
<dbReference type="GO" id="GO:0003677">
    <property type="term" value="F:DNA binding"/>
    <property type="evidence" value="ECO:0007669"/>
    <property type="project" value="UniProtKB-UniRule"/>
</dbReference>
<sequence>MPKVTRRRYGGQDAVDRVADRRSRLLAAGLELMGTRGTAGTTVRGVTEASGVALRYFYESFPDIEAFHVAVYDEVIEETARRSVTALADAPADAHSRTRAVLAEVVDVILTDPRKGRILALESTASPALGRRSLEESRRFAGMVASTASSGGDPGLEPGSLPTDVRLISQFLIGGVVSTMGAVLQDDLNVDRDHLLDVLVALFEAVSAVDPARAAGGR</sequence>
<evidence type="ECO:0000256" key="2">
    <source>
        <dbReference type="ARBA" id="ARBA00023125"/>
    </source>
</evidence>
<gene>
    <name evidence="6" type="ORF">hbim_03040</name>
</gene>
<organism evidence="6 7">
    <name type="scientific">Mycolicibacterium mageritense</name>
    <name type="common">Mycobacterium mageritense</name>
    <dbReference type="NCBI Taxonomy" id="53462"/>
    <lineage>
        <taxon>Bacteria</taxon>
        <taxon>Bacillati</taxon>
        <taxon>Actinomycetota</taxon>
        <taxon>Actinomycetes</taxon>
        <taxon>Mycobacteriales</taxon>
        <taxon>Mycobacteriaceae</taxon>
        <taxon>Mycolicibacterium</taxon>
    </lineage>
</organism>
<evidence type="ECO:0000256" key="4">
    <source>
        <dbReference type="PROSITE-ProRule" id="PRU00335"/>
    </source>
</evidence>
<dbReference type="PROSITE" id="PS50977">
    <property type="entry name" value="HTH_TETR_2"/>
    <property type="match status" value="1"/>
</dbReference>
<keyword evidence="2 4" id="KW-0238">DNA-binding</keyword>
<feature type="domain" description="HTH tetR-type" evidence="5">
    <location>
        <begin position="19"/>
        <end position="79"/>
    </location>
</feature>
<dbReference type="Proteomes" id="UP001241092">
    <property type="component" value="Chromosome"/>
</dbReference>
<dbReference type="EMBL" id="AP027452">
    <property type="protein sequence ID" value="BDY29104.1"/>
    <property type="molecule type" value="Genomic_DNA"/>
</dbReference>
<dbReference type="SUPFAM" id="SSF46689">
    <property type="entry name" value="Homeodomain-like"/>
    <property type="match status" value="1"/>
</dbReference>
<dbReference type="PANTHER" id="PTHR47506:SF6">
    <property type="entry name" value="HTH-TYPE TRANSCRIPTIONAL REPRESSOR NEMR"/>
    <property type="match status" value="1"/>
</dbReference>
<name>A0AAI8TUJ1_MYCME</name>
<dbReference type="InterPro" id="IPR009057">
    <property type="entry name" value="Homeodomain-like_sf"/>
</dbReference>
<evidence type="ECO:0000256" key="3">
    <source>
        <dbReference type="ARBA" id="ARBA00023163"/>
    </source>
</evidence>
<evidence type="ECO:0000313" key="7">
    <source>
        <dbReference type="Proteomes" id="UP001241092"/>
    </source>
</evidence>
<dbReference type="InterPro" id="IPR001647">
    <property type="entry name" value="HTH_TetR"/>
</dbReference>
<reference evidence="6" key="1">
    <citation type="submission" date="2023-03" db="EMBL/GenBank/DDBJ databases">
        <title>Draft genome sequence of a Mycolicibacterium mageritense strain H4_3_1 isolated from a hybrid biological-inorganic system reactor.</title>
        <authorList>
            <person name="Feng X."/>
            <person name="Kazama D."/>
            <person name="Sato K."/>
            <person name="Kobayashi H."/>
        </authorList>
    </citation>
    <scope>NUCLEOTIDE SEQUENCE</scope>
    <source>
        <strain evidence="6">H4_3_1</strain>
    </source>
</reference>
<proteinExistence type="predicted"/>